<evidence type="ECO:0000313" key="3">
    <source>
        <dbReference type="Proteomes" id="UP000660611"/>
    </source>
</evidence>
<dbReference type="RefSeq" id="WP_203853851.1">
    <property type="nucleotide sequence ID" value="NZ_BAAAVW010000041.1"/>
</dbReference>
<dbReference type="EMBL" id="BONQ01000174">
    <property type="protein sequence ID" value="GIG52255.1"/>
    <property type="molecule type" value="Genomic_DNA"/>
</dbReference>
<accession>A0A919UI65</accession>
<reference evidence="2" key="1">
    <citation type="submission" date="2021-01" db="EMBL/GenBank/DDBJ databases">
        <title>Whole genome shotgun sequence of Dactylosporangium siamense NBRC 106093.</title>
        <authorList>
            <person name="Komaki H."/>
            <person name="Tamura T."/>
        </authorList>
    </citation>
    <scope>NUCLEOTIDE SEQUENCE</scope>
    <source>
        <strain evidence="2">NBRC 106093</strain>
    </source>
</reference>
<name>A0A919UI65_9ACTN</name>
<organism evidence="2 3">
    <name type="scientific">Dactylosporangium siamense</name>
    <dbReference type="NCBI Taxonomy" id="685454"/>
    <lineage>
        <taxon>Bacteria</taxon>
        <taxon>Bacillati</taxon>
        <taxon>Actinomycetota</taxon>
        <taxon>Actinomycetes</taxon>
        <taxon>Micromonosporales</taxon>
        <taxon>Micromonosporaceae</taxon>
        <taxon>Dactylosporangium</taxon>
    </lineage>
</organism>
<evidence type="ECO:0000313" key="2">
    <source>
        <dbReference type="EMBL" id="GIG52255.1"/>
    </source>
</evidence>
<evidence type="ECO:0000256" key="1">
    <source>
        <dbReference type="SAM" id="MobiDB-lite"/>
    </source>
</evidence>
<feature type="region of interest" description="Disordered" evidence="1">
    <location>
        <begin position="1"/>
        <end position="53"/>
    </location>
</feature>
<keyword evidence="3" id="KW-1185">Reference proteome</keyword>
<protein>
    <submittedName>
        <fullName evidence="2">Uncharacterized protein</fullName>
    </submittedName>
</protein>
<proteinExistence type="predicted"/>
<sequence length="53" mass="5634">MTQPTPETSPQHHPDPQTGTSQPAADEQPTVRLAPADPDATRPMSLADLLDSD</sequence>
<dbReference type="Proteomes" id="UP000660611">
    <property type="component" value="Unassembled WGS sequence"/>
</dbReference>
<gene>
    <name evidence="2" type="ORF">Dsi01nite_102960</name>
</gene>
<dbReference type="AlphaFoldDB" id="A0A919UI65"/>
<comment type="caution">
    <text evidence="2">The sequence shown here is derived from an EMBL/GenBank/DDBJ whole genome shotgun (WGS) entry which is preliminary data.</text>
</comment>